<organism evidence="1 2">
    <name type="scientific">Halovulum marinum</name>
    <dbReference type="NCBI Taxonomy" id="2662447"/>
    <lineage>
        <taxon>Bacteria</taxon>
        <taxon>Pseudomonadati</taxon>
        <taxon>Pseudomonadota</taxon>
        <taxon>Alphaproteobacteria</taxon>
        <taxon>Rhodobacterales</taxon>
        <taxon>Paracoccaceae</taxon>
        <taxon>Halovulum</taxon>
    </lineage>
</organism>
<keyword evidence="2" id="KW-1185">Reference proteome</keyword>
<reference evidence="1 2" key="1">
    <citation type="submission" date="2019-10" db="EMBL/GenBank/DDBJ databases">
        <title>Cognatihalovulum marinum gen. nov. sp. nov., a new member of the family Rhodobacteraceae isolated from deep seawater of the Northwest Indian Ocean.</title>
        <authorList>
            <person name="Ruan C."/>
            <person name="Wang J."/>
            <person name="Zheng X."/>
            <person name="Song L."/>
            <person name="Zhu Y."/>
            <person name="Huang Y."/>
            <person name="Lu Z."/>
            <person name="Du W."/>
            <person name="Huang L."/>
            <person name="Dai X."/>
        </authorList>
    </citation>
    <scope>NUCLEOTIDE SEQUENCE [LARGE SCALE GENOMIC DNA]</scope>
    <source>
        <strain evidence="1 2">2CG4</strain>
    </source>
</reference>
<name>A0A6L5YVJ7_9RHOB</name>
<dbReference type="PROSITE" id="PS51318">
    <property type="entry name" value="TAT"/>
    <property type="match status" value="1"/>
</dbReference>
<evidence type="ECO:0000313" key="2">
    <source>
        <dbReference type="Proteomes" id="UP000474957"/>
    </source>
</evidence>
<evidence type="ECO:0000313" key="1">
    <source>
        <dbReference type="EMBL" id="MSU88267.1"/>
    </source>
</evidence>
<comment type="caution">
    <text evidence="1">The sequence shown here is derived from an EMBL/GenBank/DDBJ whole genome shotgun (WGS) entry which is preliminary data.</text>
</comment>
<dbReference type="InterPro" id="IPR010869">
    <property type="entry name" value="DUF1501"/>
</dbReference>
<dbReference type="RefSeq" id="WP_154444163.1">
    <property type="nucleotide sequence ID" value="NZ_WIND01000001.1"/>
</dbReference>
<protein>
    <submittedName>
        <fullName evidence="1">DUF1501 domain-containing protein</fullName>
    </submittedName>
</protein>
<dbReference type="Pfam" id="PF07394">
    <property type="entry name" value="DUF1501"/>
    <property type="match status" value="1"/>
</dbReference>
<accession>A0A6L5YVJ7</accession>
<proteinExistence type="predicted"/>
<dbReference type="AlphaFoldDB" id="A0A6L5YVJ7"/>
<dbReference type="InterPro" id="IPR006311">
    <property type="entry name" value="TAT_signal"/>
</dbReference>
<dbReference type="EMBL" id="WIND01000001">
    <property type="protein sequence ID" value="MSU88267.1"/>
    <property type="molecule type" value="Genomic_DNA"/>
</dbReference>
<dbReference type="PANTHER" id="PTHR43737">
    <property type="entry name" value="BLL7424 PROTEIN"/>
    <property type="match status" value="1"/>
</dbReference>
<gene>
    <name evidence="1" type="ORF">GE300_01385</name>
</gene>
<sequence length="396" mass="41604">MTDLDFSRRRFLGTTLALGCSAAASPFVTPVTLAVTPGDNRLVVIVLRGAMDGLDVVQPIGDRALRGHRRNLSTGEAGGAHDLDGFFMLHSELSGLMPLWQAGELSFAHAVSTPYRDKRSHFDGQDLLENGGNSPDGGMTPGRDGWLNRMLSLLPGASAQTAYAVGRENLLLLSGDAPASAWSPDSDMALSPQAQLLLNAVYRDDPLFRQAGEAAMTLAAAQDGNAMNPRQAARAAALAGFAAQQLSGQARVAAFSLNGWDTHQNQPGGLAGALKELQTAILTLKQGLGPAWGKTAVLCLTEFGRTVRENGNRGSDHGTGGAAIFAGGALRGQAVHGKWPGLKAGNLYRDRDLMPTADVRGYAAWAMRGLFGIDKGKLDTVLFPGVDLGKDPKLIA</sequence>
<dbReference type="PANTHER" id="PTHR43737:SF1">
    <property type="entry name" value="DUF1501 DOMAIN-CONTAINING PROTEIN"/>
    <property type="match status" value="1"/>
</dbReference>
<dbReference type="Proteomes" id="UP000474957">
    <property type="component" value="Unassembled WGS sequence"/>
</dbReference>